<dbReference type="RefSeq" id="WP_081353632.1">
    <property type="nucleotide sequence ID" value="NZ_FOCT01000001.1"/>
</dbReference>
<dbReference type="Proteomes" id="UP000183898">
    <property type="component" value="Unassembled WGS sequence"/>
</dbReference>
<protein>
    <submittedName>
        <fullName evidence="3">Rhodanese-related sulfurtransferase</fullName>
    </submittedName>
</protein>
<dbReference type="InterPro" id="IPR050229">
    <property type="entry name" value="GlpE_sulfurtransferase"/>
</dbReference>
<keyword evidence="1" id="KW-0472">Membrane</keyword>
<accession>A0A1H8C3H8</accession>
<keyword evidence="1" id="KW-1133">Transmembrane helix</keyword>
<dbReference type="InterPro" id="IPR036873">
    <property type="entry name" value="Rhodanese-like_dom_sf"/>
</dbReference>
<dbReference type="Pfam" id="PF00581">
    <property type="entry name" value="Rhodanese"/>
    <property type="match status" value="1"/>
</dbReference>
<feature type="transmembrane region" description="Helical" evidence="1">
    <location>
        <begin position="12"/>
        <end position="34"/>
    </location>
</feature>
<name>A0A1H8C3H8_9PROT</name>
<organism evidence="3 4">
    <name type="scientific">Nitrosospira multiformis</name>
    <dbReference type="NCBI Taxonomy" id="1231"/>
    <lineage>
        <taxon>Bacteria</taxon>
        <taxon>Pseudomonadati</taxon>
        <taxon>Pseudomonadota</taxon>
        <taxon>Betaproteobacteria</taxon>
        <taxon>Nitrosomonadales</taxon>
        <taxon>Nitrosomonadaceae</taxon>
        <taxon>Nitrosospira</taxon>
    </lineage>
</organism>
<proteinExistence type="predicted"/>
<evidence type="ECO:0000313" key="3">
    <source>
        <dbReference type="EMBL" id="SEM89004.1"/>
    </source>
</evidence>
<sequence>MSSFFQNNITFFQNNITLIVAAVASGILLLWPLVSRRGKEVDTMAAVQLINYKDALVLDVREGSEYESGHISNSKHIPADKLEQRLQELDKFKDKPVILIHRGGANTTGKAGSLLRSQGFQHVYNLAGGFDAWQQANLPVIKK</sequence>
<dbReference type="GO" id="GO:0016740">
    <property type="term" value="F:transferase activity"/>
    <property type="evidence" value="ECO:0007669"/>
    <property type="project" value="UniProtKB-KW"/>
</dbReference>
<dbReference type="CDD" id="cd00158">
    <property type="entry name" value="RHOD"/>
    <property type="match status" value="1"/>
</dbReference>
<gene>
    <name evidence="3" type="ORF">SAMN05216404_101429</name>
</gene>
<dbReference type="PANTHER" id="PTHR43031">
    <property type="entry name" value="FAD-DEPENDENT OXIDOREDUCTASE"/>
    <property type="match status" value="1"/>
</dbReference>
<feature type="domain" description="Rhodanese" evidence="2">
    <location>
        <begin position="51"/>
        <end position="142"/>
    </location>
</feature>
<dbReference type="EMBL" id="FOCT01000001">
    <property type="protein sequence ID" value="SEM89004.1"/>
    <property type="molecule type" value="Genomic_DNA"/>
</dbReference>
<evidence type="ECO:0000259" key="2">
    <source>
        <dbReference type="PROSITE" id="PS50206"/>
    </source>
</evidence>
<reference evidence="3 4" key="1">
    <citation type="submission" date="2016-10" db="EMBL/GenBank/DDBJ databases">
        <authorList>
            <person name="de Groot N.N."/>
        </authorList>
    </citation>
    <scope>NUCLEOTIDE SEQUENCE [LARGE SCALE GENOMIC DNA]</scope>
    <source>
        <strain evidence="3 4">Nl18</strain>
    </source>
</reference>
<evidence type="ECO:0000313" key="4">
    <source>
        <dbReference type="Proteomes" id="UP000183898"/>
    </source>
</evidence>
<dbReference type="SMART" id="SM00450">
    <property type="entry name" value="RHOD"/>
    <property type="match status" value="1"/>
</dbReference>
<evidence type="ECO:0000256" key="1">
    <source>
        <dbReference type="SAM" id="Phobius"/>
    </source>
</evidence>
<dbReference type="PANTHER" id="PTHR43031:SF18">
    <property type="entry name" value="RHODANESE-RELATED SULFURTRANSFERASES"/>
    <property type="match status" value="1"/>
</dbReference>
<keyword evidence="1" id="KW-0812">Transmembrane</keyword>
<dbReference type="Gene3D" id="3.40.250.10">
    <property type="entry name" value="Rhodanese-like domain"/>
    <property type="match status" value="1"/>
</dbReference>
<dbReference type="SUPFAM" id="SSF52821">
    <property type="entry name" value="Rhodanese/Cell cycle control phosphatase"/>
    <property type="match status" value="1"/>
</dbReference>
<dbReference type="PROSITE" id="PS50206">
    <property type="entry name" value="RHODANESE_3"/>
    <property type="match status" value="1"/>
</dbReference>
<dbReference type="AlphaFoldDB" id="A0A1H8C3H8"/>
<keyword evidence="3" id="KW-0808">Transferase</keyword>
<dbReference type="InterPro" id="IPR001763">
    <property type="entry name" value="Rhodanese-like_dom"/>
</dbReference>